<keyword evidence="1" id="KW-0001">2Fe-2S</keyword>
<comment type="similarity">
    <text evidence="6">Belongs to the bacterial ring-hydroxylating dioxygenase ferredoxin component family.</text>
</comment>
<dbReference type="GO" id="GO:0051537">
    <property type="term" value="F:2 iron, 2 sulfur cluster binding"/>
    <property type="evidence" value="ECO:0007669"/>
    <property type="project" value="UniProtKB-KW"/>
</dbReference>
<keyword evidence="9" id="KW-1185">Reference proteome</keyword>
<dbReference type="PANTHER" id="PTHR21496:SF0">
    <property type="entry name" value="RIESKE DOMAIN-CONTAINING PROTEIN"/>
    <property type="match status" value="1"/>
</dbReference>
<dbReference type="Proteomes" id="UP001162834">
    <property type="component" value="Chromosome"/>
</dbReference>
<dbReference type="GO" id="GO:0016705">
    <property type="term" value="F:oxidoreductase activity, acting on paired donors, with incorporation or reduction of molecular oxygen"/>
    <property type="evidence" value="ECO:0007669"/>
    <property type="project" value="UniProtKB-ARBA"/>
</dbReference>
<evidence type="ECO:0000313" key="8">
    <source>
        <dbReference type="EMBL" id="UGS37218.1"/>
    </source>
</evidence>
<dbReference type="Pfam" id="PF00355">
    <property type="entry name" value="Rieske"/>
    <property type="match status" value="1"/>
</dbReference>
<evidence type="ECO:0000256" key="4">
    <source>
        <dbReference type="ARBA" id="ARBA00023014"/>
    </source>
</evidence>
<dbReference type="EMBL" id="CP087164">
    <property type="protein sequence ID" value="UGS37218.1"/>
    <property type="molecule type" value="Genomic_DNA"/>
</dbReference>
<sequence length="121" mass="13202">MSVDEDRWVKAVDLEDLWEGELMPVTVDGEELIVVHLEGGHISAFLSSCPHQGTSLAEGYLEEDKLVCPAHLWEFDARSGAGVNPDNTCLAQRQVRIEDDVVWIGRSAGEAVGHSSTRSNG</sequence>
<keyword evidence="3" id="KW-0408">Iron</keyword>
<dbReference type="RefSeq" id="WP_259311273.1">
    <property type="nucleotide sequence ID" value="NZ_CP087164.1"/>
</dbReference>
<dbReference type="PANTHER" id="PTHR21496">
    <property type="entry name" value="FERREDOXIN-RELATED"/>
    <property type="match status" value="1"/>
</dbReference>
<keyword evidence="2" id="KW-0479">Metal-binding</keyword>
<evidence type="ECO:0000256" key="5">
    <source>
        <dbReference type="ARBA" id="ARBA00034078"/>
    </source>
</evidence>
<accession>A0A9E6XZV6</accession>
<evidence type="ECO:0000256" key="6">
    <source>
        <dbReference type="ARBA" id="ARBA00038001"/>
    </source>
</evidence>
<proteinExistence type="inferred from homology"/>
<dbReference type="InterPro" id="IPR036922">
    <property type="entry name" value="Rieske_2Fe-2S_sf"/>
</dbReference>
<dbReference type="InterPro" id="IPR017941">
    <property type="entry name" value="Rieske_2Fe-2S"/>
</dbReference>
<dbReference type="KEGG" id="sbae:DSM104329_03633"/>
<dbReference type="GO" id="GO:0004497">
    <property type="term" value="F:monooxygenase activity"/>
    <property type="evidence" value="ECO:0007669"/>
    <property type="project" value="UniProtKB-ARBA"/>
</dbReference>
<protein>
    <recommendedName>
        <fullName evidence="7">Rieske domain-containing protein</fullName>
    </recommendedName>
</protein>
<gene>
    <name evidence="8" type="ORF">DSM104329_03633</name>
</gene>
<keyword evidence="4" id="KW-0411">Iron-sulfur</keyword>
<dbReference type="GO" id="GO:0046872">
    <property type="term" value="F:metal ion binding"/>
    <property type="evidence" value="ECO:0007669"/>
    <property type="project" value="UniProtKB-KW"/>
</dbReference>
<evidence type="ECO:0000313" key="9">
    <source>
        <dbReference type="Proteomes" id="UP001162834"/>
    </source>
</evidence>
<evidence type="ECO:0000259" key="7">
    <source>
        <dbReference type="PROSITE" id="PS51296"/>
    </source>
</evidence>
<dbReference type="AlphaFoldDB" id="A0A9E6XZV6"/>
<evidence type="ECO:0000256" key="3">
    <source>
        <dbReference type="ARBA" id="ARBA00023004"/>
    </source>
</evidence>
<comment type="cofactor">
    <cofactor evidence="5">
        <name>[2Fe-2S] cluster</name>
        <dbReference type="ChEBI" id="CHEBI:190135"/>
    </cofactor>
</comment>
<dbReference type="SUPFAM" id="SSF50022">
    <property type="entry name" value="ISP domain"/>
    <property type="match status" value="1"/>
</dbReference>
<feature type="domain" description="Rieske" evidence="7">
    <location>
        <begin position="9"/>
        <end position="104"/>
    </location>
</feature>
<organism evidence="8 9">
    <name type="scientific">Capillimicrobium parvum</name>
    <dbReference type="NCBI Taxonomy" id="2884022"/>
    <lineage>
        <taxon>Bacteria</taxon>
        <taxon>Bacillati</taxon>
        <taxon>Actinomycetota</taxon>
        <taxon>Thermoleophilia</taxon>
        <taxon>Solirubrobacterales</taxon>
        <taxon>Capillimicrobiaceae</taxon>
        <taxon>Capillimicrobium</taxon>
    </lineage>
</organism>
<evidence type="ECO:0000256" key="2">
    <source>
        <dbReference type="ARBA" id="ARBA00022723"/>
    </source>
</evidence>
<reference evidence="8" key="1">
    <citation type="journal article" date="2022" name="Int. J. Syst. Evol. Microbiol.">
        <title>Pseudomonas aegrilactucae sp. nov. and Pseudomonas morbosilactucae sp. nov., pathogens causing bacterial rot of lettuce in Japan.</title>
        <authorList>
            <person name="Sawada H."/>
            <person name="Fujikawa T."/>
            <person name="Satou M."/>
        </authorList>
    </citation>
    <scope>NUCLEOTIDE SEQUENCE</scope>
    <source>
        <strain evidence="8">0166_1</strain>
    </source>
</reference>
<evidence type="ECO:0000256" key="1">
    <source>
        <dbReference type="ARBA" id="ARBA00022714"/>
    </source>
</evidence>
<name>A0A9E6XZV6_9ACTN</name>
<dbReference type="PROSITE" id="PS51296">
    <property type="entry name" value="RIESKE"/>
    <property type="match status" value="1"/>
</dbReference>
<dbReference type="Gene3D" id="2.102.10.10">
    <property type="entry name" value="Rieske [2Fe-2S] iron-sulphur domain"/>
    <property type="match status" value="1"/>
</dbReference>